<dbReference type="OrthoDB" id="994644at2"/>
<keyword evidence="1" id="KW-1133">Transmembrane helix</keyword>
<proteinExistence type="predicted"/>
<reference evidence="4 6" key="2">
    <citation type="submission" date="2018-03" db="EMBL/GenBank/DDBJ databases">
        <title>Genomic Encyclopedia of Archaeal and Bacterial Type Strains, Phase II (KMG-II): from individual species to whole genera.</title>
        <authorList>
            <person name="Goeker M."/>
        </authorList>
    </citation>
    <scope>NUCLEOTIDE SEQUENCE [LARGE SCALE GENOMIC DNA]</scope>
    <source>
        <strain evidence="4 6">DSM 22727</strain>
    </source>
</reference>
<dbReference type="RefSeq" id="WP_036585412.1">
    <property type="nucleotide sequence ID" value="NZ_JPJI01000032.1"/>
</dbReference>
<evidence type="ECO:0000256" key="2">
    <source>
        <dbReference type="SAM" id="SignalP"/>
    </source>
</evidence>
<feature type="chain" id="PRO_5001777605" evidence="2">
    <location>
        <begin position="23"/>
        <end position="414"/>
    </location>
</feature>
<evidence type="ECO:0000313" key="3">
    <source>
        <dbReference type="EMBL" id="KEZ93184.1"/>
    </source>
</evidence>
<comment type="caution">
    <text evidence="3">The sequence shown here is derived from an EMBL/GenBank/DDBJ whole genome shotgun (WGS) entry which is preliminary data.</text>
</comment>
<dbReference type="Proteomes" id="UP000239997">
    <property type="component" value="Unassembled WGS sequence"/>
</dbReference>
<dbReference type="Pfam" id="PF13163">
    <property type="entry name" value="DUF3999"/>
    <property type="match status" value="1"/>
</dbReference>
<organism evidence="3 5">
    <name type="scientific">Nonlabens ulvanivorans</name>
    <name type="common">Persicivirga ulvanivorans</name>
    <dbReference type="NCBI Taxonomy" id="906888"/>
    <lineage>
        <taxon>Bacteria</taxon>
        <taxon>Pseudomonadati</taxon>
        <taxon>Bacteroidota</taxon>
        <taxon>Flavobacteriia</taxon>
        <taxon>Flavobacteriales</taxon>
        <taxon>Flavobacteriaceae</taxon>
        <taxon>Nonlabens</taxon>
    </lineage>
</organism>
<evidence type="ECO:0000313" key="6">
    <source>
        <dbReference type="Proteomes" id="UP000239997"/>
    </source>
</evidence>
<dbReference type="EMBL" id="JPJI01000032">
    <property type="protein sequence ID" value="KEZ93184.1"/>
    <property type="molecule type" value="Genomic_DNA"/>
</dbReference>
<evidence type="ECO:0000256" key="1">
    <source>
        <dbReference type="SAM" id="Phobius"/>
    </source>
</evidence>
<keyword evidence="6" id="KW-1185">Reference proteome</keyword>
<dbReference type="Gene3D" id="2.60.120.260">
    <property type="entry name" value="Galactose-binding domain-like"/>
    <property type="match status" value="1"/>
</dbReference>
<dbReference type="EMBL" id="PVNA01000003">
    <property type="protein sequence ID" value="PRX13694.1"/>
    <property type="molecule type" value="Genomic_DNA"/>
</dbReference>
<name>A0A084JW50_NONUL</name>
<feature type="transmembrane region" description="Helical" evidence="1">
    <location>
        <begin position="387"/>
        <end position="408"/>
    </location>
</feature>
<protein>
    <submittedName>
        <fullName evidence="3">F5/8 type C domain-containing protein</fullName>
    </submittedName>
    <submittedName>
        <fullName evidence="4">Uncharacterized protein DUF3999</fullName>
    </submittedName>
</protein>
<keyword evidence="1" id="KW-0812">Transmembrane</keyword>
<dbReference type="Proteomes" id="UP000028531">
    <property type="component" value="Unassembled WGS sequence"/>
</dbReference>
<reference evidence="3 5" key="1">
    <citation type="submission" date="2014-07" db="EMBL/GenBank/DDBJ databases">
        <title>Draft genome sequence of Nonlabens ulvanivorans, an ulvan degrading bacterium.</title>
        <authorList>
            <person name="Kopel M."/>
            <person name="Helbert W."/>
            <person name="Henrissat B."/>
            <person name="Doniger T."/>
            <person name="Banin E."/>
        </authorList>
    </citation>
    <scope>NUCLEOTIDE SEQUENCE [LARGE SCALE GENOMIC DNA]</scope>
    <source>
        <strain evidence="3 5">PLR</strain>
    </source>
</reference>
<feature type="signal peptide" evidence="2">
    <location>
        <begin position="1"/>
        <end position="22"/>
    </location>
</feature>
<keyword evidence="2" id="KW-0732">Signal</keyword>
<evidence type="ECO:0000313" key="4">
    <source>
        <dbReference type="EMBL" id="PRX13694.1"/>
    </source>
</evidence>
<keyword evidence="1" id="KW-0472">Membrane</keyword>
<gene>
    <name evidence="3" type="ORF">IL45_13770</name>
    <name evidence="4" type="ORF">LY02_01942</name>
</gene>
<evidence type="ECO:0000313" key="5">
    <source>
        <dbReference type="Proteomes" id="UP000028531"/>
    </source>
</evidence>
<dbReference type="InterPro" id="IPR025060">
    <property type="entry name" value="DUF3999"/>
</dbReference>
<sequence length="414" mass="47991">MFHIKIKLCVSFILLISWCATAQIPNYNYERSLKGISDDWHSVTIPDNVFGKLQPSFQDIRIYGINEKMDTIEVPYYLKVNKDHLVIKEHSCQIINSSKTDDGYFYTIKLNQQSDISDIKLLFADANFDWKVNLEGSHDQKQWFNILENYRILDIDNTSTNYSYTNLKFPTANYLYYRIAVKSDKQPTLTSVHIFMQKLTDGILIDYKVKEIKTSQDKKMKSSEVEFELVNPVPVSSMKINVNGSNDYFRPISMQYLLDSVKTEKGYLYNYTTFKRGTLTSLEDNEFEFNSTMAKKFKMVISNGDNQPLDIKSVEVKGFKYELIARFTESADYKLVYGNKSVHKPQYDIINFKNNVPVNIKALTVGNENQISKKNVQSKTSLFDNELWLWSIMGIVILILGGFTYKMLGNTVKD</sequence>
<accession>A0A084JW50</accession>
<dbReference type="AlphaFoldDB" id="A0A084JW50"/>